<keyword evidence="2" id="KW-1133">Transmembrane helix</keyword>
<feature type="transmembrane region" description="Helical" evidence="2">
    <location>
        <begin position="160"/>
        <end position="178"/>
    </location>
</feature>
<keyword evidence="2" id="KW-0812">Transmembrane</keyword>
<feature type="region of interest" description="Disordered" evidence="1">
    <location>
        <begin position="56"/>
        <end position="88"/>
    </location>
</feature>
<organism evidence="3 4">
    <name type="scientific">Ranitomeya imitator</name>
    <name type="common">mimic poison frog</name>
    <dbReference type="NCBI Taxonomy" id="111125"/>
    <lineage>
        <taxon>Eukaryota</taxon>
        <taxon>Metazoa</taxon>
        <taxon>Chordata</taxon>
        <taxon>Craniata</taxon>
        <taxon>Vertebrata</taxon>
        <taxon>Euteleostomi</taxon>
        <taxon>Amphibia</taxon>
        <taxon>Batrachia</taxon>
        <taxon>Anura</taxon>
        <taxon>Neobatrachia</taxon>
        <taxon>Hyloidea</taxon>
        <taxon>Dendrobatidae</taxon>
        <taxon>Dendrobatinae</taxon>
        <taxon>Ranitomeya</taxon>
    </lineage>
</organism>
<feature type="transmembrane region" description="Helical" evidence="2">
    <location>
        <begin position="133"/>
        <end position="153"/>
    </location>
</feature>
<feature type="region of interest" description="Disordered" evidence="1">
    <location>
        <begin position="1"/>
        <end position="36"/>
    </location>
</feature>
<accession>A0ABN9KXG2</accession>
<feature type="transmembrane region" description="Helical" evidence="2">
    <location>
        <begin position="110"/>
        <end position="127"/>
    </location>
</feature>
<evidence type="ECO:0000256" key="1">
    <source>
        <dbReference type="SAM" id="MobiDB-lite"/>
    </source>
</evidence>
<gene>
    <name evidence="3" type="ORF">RIMI_LOCUS3146403</name>
</gene>
<sequence>MQTGGYSPNRLPDSRNHENIGNQSGPRDSGLMASKLEVGQDEIACSGAQRFALPRSHEVDGGKVSQEVDDDETLLPESQENKQGADVEDEVVDDIVTDPTWQEDTQSVDISTHSLLFFCFSVFHVVVSRVVVSRVVVSAVVVSAVIVVIGVVFRVVISRVVVISLVVVSGVVVIGGWSSGSSTLGSST</sequence>
<comment type="caution">
    <text evidence="3">The sequence shown here is derived from an EMBL/GenBank/DDBJ whole genome shotgun (WGS) entry which is preliminary data.</text>
</comment>
<name>A0ABN9KXG2_9NEOB</name>
<evidence type="ECO:0000313" key="3">
    <source>
        <dbReference type="EMBL" id="CAJ0927841.1"/>
    </source>
</evidence>
<keyword evidence="2" id="KW-0472">Membrane</keyword>
<dbReference type="EMBL" id="CAUEEQ010004615">
    <property type="protein sequence ID" value="CAJ0927841.1"/>
    <property type="molecule type" value="Genomic_DNA"/>
</dbReference>
<reference evidence="3" key="1">
    <citation type="submission" date="2023-07" db="EMBL/GenBank/DDBJ databases">
        <authorList>
            <person name="Stuckert A."/>
        </authorList>
    </citation>
    <scope>NUCLEOTIDE SEQUENCE</scope>
</reference>
<keyword evidence="4" id="KW-1185">Reference proteome</keyword>
<dbReference type="Proteomes" id="UP001176940">
    <property type="component" value="Unassembled WGS sequence"/>
</dbReference>
<evidence type="ECO:0000313" key="4">
    <source>
        <dbReference type="Proteomes" id="UP001176940"/>
    </source>
</evidence>
<protein>
    <submittedName>
        <fullName evidence="3">Uncharacterized protein</fullName>
    </submittedName>
</protein>
<proteinExistence type="predicted"/>
<evidence type="ECO:0000256" key="2">
    <source>
        <dbReference type="SAM" id="Phobius"/>
    </source>
</evidence>